<gene>
    <name evidence="1" type="ORF">LCGC14_0783360</name>
</gene>
<dbReference type="AlphaFoldDB" id="A0A0F9PZ46"/>
<evidence type="ECO:0000313" key="1">
    <source>
        <dbReference type="EMBL" id="KKN35484.1"/>
    </source>
</evidence>
<proteinExistence type="predicted"/>
<sequence>MKLYHQTKIENIESILKIGLIPNKSGILYLSPRSDLGFGDVTLEVETGDNKLTAFDDCKEWEVLCWGGIEPSNIKILENVNA</sequence>
<organism evidence="1">
    <name type="scientific">marine sediment metagenome</name>
    <dbReference type="NCBI Taxonomy" id="412755"/>
    <lineage>
        <taxon>unclassified sequences</taxon>
        <taxon>metagenomes</taxon>
        <taxon>ecological metagenomes</taxon>
    </lineage>
</organism>
<reference evidence="1" key="1">
    <citation type="journal article" date="2015" name="Nature">
        <title>Complex archaea that bridge the gap between prokaryotes and eukaryotes.</title>
        <authorList>
            <person name="Spang A."/>
            <person name="Saw J.H."/>
            <person name="Jorgensen S.L."/>
            <person name="Zaremba-Niedzwiedzka K."/>
            <person name="Martijn J."/>
            <person name="Lind A.E."/>
            <person name="van Eijk R."/>
            <person name="Schleper C."/>
            <person name="Guy L."/>
            <person name="Ettema T.J."/>
        </authorList>
    </citation>
    <scope>NUCLEOTIDE SEQUENCE</scope>
</reference>
<dbReference type="EMBL" id="LAZR01002036">
    <property type="protein sequence ID" value="KKN35484.1"/>
    <property type="molecule type" value="Genomic_DNA"/>
</dbReference>
<protein>
    <recommendedName>
        <fullName evidence="2">DUF4433 domain-containing protein</fullName>
    </recommendedName>
</protein>
<accession>A0A0F9PZ46</accession>
<name>A0A0F9PZ46_9ZZZZ</name>
<comment type="caution">
    <text evidence="1">The sequence shown here is derived from an EMBL/GenBank/DDBJ whole genome shotgun (WGS) entry which is preliminary data.</text>
</comment>
<evidence type="ECO:0008006" key="2">
    <source>
        <dbReference type="Google" id="ProtNLM"/>
    </source>
</evidence>